<keyword evidence="2" id="KW-0472">Membrane</keyword>
<feature type="compositionally biased region" description="Basic and acidic residues" evidence="1">
    <location>
        <begin position="103"/>
        <end position="112"/>
    </location>
</feature>
<name>A0AB35ZC28_9BACT</name>
<dbReference type="EMBL" id="VZBT01000013">
    <property type="protein sequence ID" value="MQO02853.1"/>
    <property type="molecule type" value="Genomic_DNA"/>
</dbReference>
<dbReference type="RefSeq" id="WP_153089023.1">
    <property type="nucleotide sequence ID" value="NZ_VZAT01000087.1"/>
</dbReference>
<keyword evidence="2" id="KW-0812">Transmembrane</keyword>
<evidence type="ECO:0000256" key="1">
    <source>
        <dbReference type="SAM" id="MobiDB-lite"/>
    </source>
</evidence>
<evidence type="ECO:0000313" key="4">
    <source>
        <dbReference type="Proteomes" id="UP000390763"/>
    </source>
</evidence>
<accession>A0AB35ZC28</accession>
<feature type="compositionally biased region" description="Basic and acidic residues" evidence="1">
    <location>
        <begin position="58"/>
        <end position="80"/>
    </location>
</feature>
<feature type="transmembrane region" description="Helical" evidence="2">
    <location>
        <begin position="6"/>
        <end position="21"/>
    </location>
</feature>
<feature type="region of interest" description="Disordered" evidence="1">
    <location>
        <begin position="30"/>
        <end position="127"/>
    </location>
</feature>
<comment type="caution">
    <text evidence="3">The sequence shown here is derived from an EMBL/GenBank/DDBJ whole genome shotgun (WGS) entry which is preliminary data.</text>
</comment>
<keyword evidence="2" id="KW-1133">Transmembrane helix</keyword>
<reference evidence="4" key="1">
    <citation type="submission" date="2019-09" db="EMBL/GenBank/DDBJ databases">
        <title>Distinct polysaccharide growth profiles of human intestinal Prevotella copri isolates.</title>
        <authorList>
            <person name="Fehlner-Peach H."/>
            <person name="Magnabosco C."/>
            <person name="Raghavan V."/>
            <person name="Scher J.U."/>
            <person name="Tett A."/>
            <person name="Cox L.M."/>
            <person name="Gottsegen C."/>
            <person name="Watters A."/>
            <person name="Wiltshire- Gordon J.D."/>
            <person name="Segata N."/>
            <person name="Bonneau R."/>
            <person name="Littman D.R."/>
        </authorList>
    </citation>
    <scope>NUCLEOTIDE SEQUENCE [LARGE SCALE GENOMIC DNA]</scope>
    <source>
        <strain evidence="4">iAK279</strain>
    </source>
</reference>
<gene>
    <name evidence="3" type="ORF">F7D62_01710</name>
</gene>
<dbReference type="Proteomes" id="UP000390763">
    <property type="component" value="Unassembled WGS sequence"/>
</dbReference>
<proteinExistence type="predicted"/>
<sequence>MENVFIILLVLFNFWTIWFFMREEKERCLPKEGKGEETKPPIDTYEFVPKSQYQYKPPLKENKDEDKTESNMSEPVKEEDVTFEETQQETKSSAQIPDEDLDETFKDCRIEDVPTEYSDEDEADVPRAKGKSFEDIDLAVRTVKKPKASKAEMVQAGEVFKDLDGTELFARMINDEKLFMQIEASINIAVQAMNEKDTVEENISSRLPDNYEDFNILDFV</sequence>
<organism evidence="3 4">
    <name type="scientific">Segatella copri</name>
    <dbReference type="NCBI Taxonomy" id="165179"/>
    <lineage>
        <taxon>Bacteria</taxon>
        <taxon>Pseudomonadati</taxon>
        <taxon>Bacteroidota</taxon>
        <taxon>Bacteroidia</taxon>
        <taxon>Bacteroidales</taxon>
        <taxon>Prevotellaceae</taxon>
        <taxon>Segatella</taxon>
    </lineage>
</organism>
<dbReference type="AlphaFoldDB" id="A0AB35ZC28"/>
<feature type="compositionally biased region" description="Basic and acidic residues" evidence="1">
    <location>
        <begin position="30"/>
        <end position="40"/>
    </location>
</feature>
<evidence type="ECO:0000256" key="2">
    <source>
        <dbReference type="SAM" id="Phobius"/>
    </source>
</evidence>
<feature type="compositionally biased region" description="Acidic residues" evidence="1">
    <location>
        <begin position="113"/>
        <end position="123"/>
    </location>
</feature>
<evidence type="ECO:0008006" key="5">
    <source>
        <dbReference type="Google" id="ProtNLM"/>
    </source>
</evidence>
<evidence type="ECO:0000313" key="3">
    <source>
        <dbReference type="EMBL" id="MQO02853.1"/>
    </source>
</evidence>
<protein>
    <recommendedName>
        <fullName evidence="5">Conjugal transfer protein TraD</fullName>
    </recommendedName>
</protein>